<reference evidence="3 4" key="1">
    <citation type="submission" date="2012-12" db="EMBL/GenBank/DDBJ databases">
        <title>Genome assembly of Fulvivirga imtechensis AK7.</title>
        <authorList>
            <person name="Nupur N."/>
            <person name="Khatri I."/>
            <person name="Kumar R."/>
            <person name="Subramanian S."/>
            <person name="Pinnaka A."/>
        </authorList>
    </citation>
    <scope>NUCLEOTIDE SEQUENCE [LARGE SCALE GENOMIC DNA]</scope>
    <source>
        <strain evidence="3 4">AK7</strain>
    </source>
</reference>
<gene>
    <name evidence="3" type="ORF">C900_05445</name>
</gene>
<accession>L8JJH3</accession>
<name>L8JJH3_9BACT</name>
<keyword evidence="1" id="KW-1133">Transmembrane helix</keyword>
<feature type="transmembrane region" description="Helical" evidence="1">
    <location>
        <begin position="53"/>
        <end position="75"/>
    </location>
</feature>
<sequence length="206" mass="23234">MSPTAIKGEQPINWLEIFALLAIQLGFSYLVVDQIGLFFGNKSHTTSFMDLSSIEIVSAILLAPFIEEVCFRSFLSGKAKHAWGLPLMLFVATLAFKHLGIIFLLFAFLIIVTVTVLLTKKRTQVFLLRKHYNKTFFFTCVIFALCHLGVIDDNVNPVAGFFLILMAFIPISLIFGYIRIKYGLMYSIITHSLNNIAVLSLNLLIY</sequence>
<feature type="transmembrane region" description="Helical" evidence="1">
    <location>
        <begin position="131"/>
        <end position="151"/>
    </location>
</feature>
<evidence type="ECO:0000313" key="4">
    <source>
        <dbReference type="Proteomes" id="UP000011135"/>
    </source>
</evidence>
<dbReference type="Proteomes" id="UP000011135">
    <property type="component" value="Unassembled WGS sequence"/>
</dbReference>
<evidence type="ECO:0000256" key="1">
    <source>
        <dbReference type="SAM" id="Phobius"/>
    </source>
</evidence>
<dbReference type="AlphaFoldDB" id="L8JJH3"/>
<dbReference type="STRING" id="1237149.C900_05445"/>
<protein>
    <recommendedName>
        <fullName evidence="2">CAAX prenyl protease 2/Lysostaphin resistance protein A-like domain-containing protein</fullName>
    </recommendedName>
</protein>
<feature type="domain" description="CAAX prenyl protease 2/Lysostaphin resistance protein A-like" evidence="2">
    <location>
        <begin position="55"/>
        <end position="196"/>
    </location>
</feature>
<dbReference type="InterPro" id="IPR003675">
    <property type="entry name" value="Rce1/LyrA-like_dom"/>
</dbReference>
<organism evidence="3 4">
    <name type="scientific">Fulvivirga imtechensis AK7</name>
    <dbReference type="NCBI Taxonomy" id="1237149"/>
    <lineage>
        <taxon>Bacteria</taxon>
        <taxon>Pseudomonadati</taxon>
        <taxon>Bacteroidota</taxon>
        <taxon>Cytophagia</taxon>
        <taxon>Cytophagales</taxon>
        <taxon>Fulvivirgaceae</taxon>
        <taxon>Fulvivirga</taxon>
    </lineage>
</organism>
<keyword evidence="4" id="KW-1185">Reference proteome</keyword>
<feature type="transmembrane region" description="Helical" evidence="1">
    <location>
        <begin position="95"/>
        <end position="119"/>
    </location>
</feature>
<evidence type="ECO:0000313" key="3">
    <source>
        <dbReference type="EMBL" id="ELR69056.1"/>
    </source>
</evidence>
<keyword evidence="1" id="KW-0812">Transmembrane</keyword>
<dbReference type="GO" id="GO:0004175">
    <property type="term" value="F:endopeptidase activity"/>
    <property type="evidence" value="ECO:0007669"/>
    <property type="project" value="UniProtKB-ARBA"/>
</dbReference>
<dbReference type="Pfam" id="PF02517">
    <property type="entry name" value="Rce1-like"/>
    <property type="match status" value="1"/>
</dbReference>
<dbReference type="GO" id="GO:0080120">
    <property type="term" value="P:CAAX-box protein maturation"/>
    <property type="evidence" value="ECO:0007669"/>
    <property type="project" value="UniProtKB-ARBA"/>
</dbReference>
<proteinExistence type="predicted"/>
<evidence type="ECO:0000259" key="2">
    <source>
        <dbReference type="Pfam" id="PF02517"/>
    </source>
</evidence>
<dbReference type="EMBL" id="AMZN01000084">
    <property type="protein sequence ID" value="ELR69056.1"/>
    <property type="molecule type" value="Genomic_DNA"/>
</dbReference>
<comment type="caution">
    <text evidence="3">The sequence shown here is derived from an EMBL/GenBank/DDBJ whole genome shotgun (WGS) entry which is preliminary data.</text>
</comment>
<feature type="transmembrane region" description="Helical" evidence="1">
    <location>
        <begin position="157"/>
        <end position="177"/>
    </location>
</feature>
<keyword evidence="1" id="KW-0472">Membrane</keyword>
<feature type="transmembrane region" description="Helical" evidence="1">
    <location>
        <begin position="12"/>
        <end position="32"/>
    </location>
</feature>
<feature type="transmembrane region" description="Helical" evidence="1">
    <location>
        <begin position="184"/>
        <end position="205"/>
    </location>
</feature>